<dbReference type="InterPro" id="IPR011008">
    <property type="entry name" value="Dimeric_a/b-barrel"/>
</dbReference>
<dbReference type="PIRSF" id="PIRSF007028">
    <property type="entry name" value="UCP007028"/>
    <property type="match status" value="1"/>
</dbReference>
<dbReference type="InterPro" id="IPR009874">
    <property type="entry name" value="DUF1428"/>
</dbReference>
<proteinExistence type="predicted"/>
<accession>A0A1W6ZBU5</accession>
<dbReference type="Pfam" id="PF07237">
    <property type="entry name" value="DUF1428"/>
    <property type="match status" value="1"/>
</dbReference>
<dbReference type="RefSeq" id="WP_086078586.1">
    <property type="nucleotide sequence ID" value="NZ_CP021111.1"/>
</dbReference>
<dbReference type="EMBL" id="CP021111">
    <property type="protein sequence ID" value="ARP94821.1"/>
    <property type="molecule type" value="Genomic_DNA"/>
</dbReference>
<sequence length="119" mass="13372">MDQEYVDGFLLSVPRDNLARYKEIARKAGEIWKEHGALDYRECVENDLQTEGLASFRTVAGARDNEVVVFSWIRYASRAERDRINAAVMADPRLAGCCADGVFDMKRMAYGGFEVAVSV</sequence>
<dbReference type="STRING" id="463040.CAL15_10740"/>
<dbReference type="KEGG" id="bgm:CAL15_10740"/>
<gene>
    <name evidence="1" type="ORF">CAL15_10740</name>
</gene>
<reference evidence="1 2" key="1">
    <citation type="submission" date="2017-05" db="EMBL/GenBank/DDBJ databases">
        <title>Complete and WGS of Bordetella genogroups.</title>
        <authorList>
            <person name="Spilker T."/>
            <person name="LiPuma J."/>
        </authorList>
    </citation>
    <scope>NUCLEOTIDE SEQUENCE [LARGE SCALE GENOMIC DNA]</scope>
    <source>
        <strain evidence="1 2">AU7206</strain>
    </source>
</reference>
<protein>
    <submittedName>
        <fullName evidence="1">RNA signal recognition particle</fullName>
    </submittedName>
</protein>
<dbReference type="AlphaFoldDB" id="A0A1W6ZBU5"/>
<evidence type="ECO:0000313" key="1">
    <source>
        <dbReference type="EMBL" id="ARP94821.1"/>
    </source>
</evidence>
<evidence type="ECO:0000313" key="2">
    <source>
        <dbReference type="Proteomes" id="UP000194161"/>
    </source>
</evidence>
<keyword evidence="2" id="KW-1185">Reference proteome</keyword>
<dbReference type="SUPFAM" id="SSF54909">
    <property type="entry name" value="Dimeric alpha+beta barrel"/>
    <property type="match status" value="1"/>
</dbReference>
<dbReference type="OrthoDB" id="9792392at2"/>
<dbReference type="Proteomes" id="UP000194161">
    <property type="component" value="Chromosome"/>
</dbReference>
<organism evidence="1 2">
    <name type="scientific">Bordetella genomosp. 13</name>
    <dbReference type="NCBI Taxonomy" id="463040"/>
    <lineage>
        <taxon>Bacteria</taxon>
        <taxon>Pseudomonadati</taxon>
        <taxon>Pseudomonadota</taxon>
        <taxon>Betaproteobacteria</taxon>
        <taxon>Burkholderiales</taxon>
        <taxon>Alcaligenaceae</taxon>
        <taxon>Bordetella</taxon>
    </lineage>
</organism>
<name>A0A1W6ZBU5_9BORD</name>
<dbReference type="Gene3D" id="3.30.70.100">
    <property type="match status" value="1"/>
</dbReference>